<comment type="caution">
    <text evidence="9">The sequence shown here is derived from an EMBL/GenBank/DDBJ whole genome shotgun (WGS) entry which is preliminary data.</text>
</comment>
<evidence type="ECO:0000256" key="2">
    <source>
        <dbReference type="ARBA" id="ARBA00022448"/>
    </source>
</evidence>
<feature type="transmembrane region" description="Helical" evidence="7">
    <location>
        <begin position="103"/>
        <end position="123"/>
    </location>
</feature>
<keyword evidence="5 7" id="KW-1133">Transmembrane helix</keyword>
<dbReference type="AlphaFoldDB" id="A0A017T9R7"/>
<dbReference type="InterPro" id="IPR035906">
    <property type="entry name" value="MetI-like_sf"/>
</dbReference>
<dbReference type="SUPFAM" id="SSF161098">
    <property type="entry name" value="MetI-like"/>
    <property type="match status" value="1"/>
</dbReference>
<feature type="transmembrane region" description="Helical" evidence="7">
    <location>
        <begin position="204"/>
        <end position="224"/>
    </location>
</feature>
<keyword evidence="6 7" id="KW-0472">Membrane</keyword>
<gene>
    <name evidence="9" type="ORF">CAP_2443</name>
</gene>
<dbReference type="PROSITE" id="PS50928">
    <property type="entry name" value="ABC_TM1"/>
    <property type="match status" value="1"/>
</dbReference>
<dbReference type="CDD" id="cd06261">
    <property type="entry name" value="TM_PBP2"/>
    <property type="match status" value="1"/>
</dbReference>
<keyword evidence="2 7" id="KW-0813">Transport</keyword>
<dbReference type="GO" id="GO:0055085">
    <property type="term" value="P:transmembrane transport"/>
    <property type="evidence" value="ECO:0007669"/>
    <property type="project" value="InterPro"/>
</dbReference>
<comment type="similarity">
    <text evidence="7">Belongs to the binding-protein-dependent transport system permease family.</text>
</comment>
<organism evidence="9 10">
    <name type="scientific">Chondromyces apiculatus DSM 436</name>
    <dbReference type="NCBI Taxonomy" id="1192034"/>
    <lineage>
        <taxon>Bacteria</taxon>
        <taxon>Pseudomonadati</taxon>
        <taxon>Myxococcota</taxon>
        <taxon>Polyangia</taxon>
        <taxon>Polyangiales</taxon>
        <taxon>Polyangiaceae</taxon>
        <taxon>Chondromyces</taxon>
    </lineage>
</organism>
<accession>A0A017T9R7</accession>
<dbReference type="PANTHER" id="PTHR30193:SF37">
    <property type="entry name" value="INNER MEMBRANE ABC TRANSPORTER PERMEASE PROTEIN YCJO"/>
    <property type="match status" value="1"/>
</dbReference>
<feature type="transmembrane region" description="Helical" evidence="7">
    <location>
        <begin position="151"/>
        <end position="175"/>
    </location>
</feature>
<comment type="subcellular location">
    <subcellularLocation>
        <location evidence="1 7">Cell membrane</location>
        <topology evidence="1 7">Multi-pass membrane protein</topology>
    </subcellularLocation>
</comment>
<dbReference type="InterPro" id="IPR051393">
    <property type="entry name" value="ABC_transporter_permease"/>
</dbReference>
<protein>
    <submittedName>
        <fullName evidence="9">N-Acetyl-D-glucosamine ABC transport system, permease protein 1</fullName>
    </submittedName>
</protein>
<evidence type="ECO:0000313" key="10">
    <source>
        <dbReference type="Proteomes" id="UP000019678"/>
    </source>
</evidence>
<feature type="domain" description="ABC transmembrane type-1" evidence="8">
    <location>
        <begin position="66"/>
        <end position="277"/>
    </location>
</feature>
<dbReference type="Proteomes" id="UP000019678">
    <property type="component" value="Unassembled WGS sequence"/>
</dbReference>
<feature type="transmembrane region" description="Helical" evidence="7">
    <location>
        <begin position="70"/>
        <end position="91"/>
    </location>
</feature>
<keyword evidence="4 7" id="KW-0812">Transmembrane</keyword>
<evidence type="ECO:0000256" key="4">
    <source>
        <dbReference type="ARBA" id="ARBA00022692"/>
    </source>
</evidence>
<evidence type="ECO:0000256" key="1">
    <source>
        <dbReference type="ARBA" id="ARBA00004651"/>
    </source>
</evidence>
<sequence length="295" mass="32275">MNPRHAWHPYALLLPTAIFLGVFFLLPLAIAAKDSLYAWDLLTPPVWVGLDNYRALFRSGELVGTLARTLGYSAVVVLLSGALGLLLAVTLDRPGKVFAFVRGAVFSAYVVSWVAVALLWMLILDPDGILSAALRAIGLPGRAWLADPATALWALAGVSVWKITGYAMVIFLAGLQDIPRSLYEAAALDGAGPLRRFRHVTWPLLRPTVAFVTTTSLILSFQAFDVVRVMTQGGPVRSTTIFVYAIYEHIFMNLRVGRASALCIVFFFLLLALTAIQLRVMRGAAPREHARSRAR</sequence>
<keyword evidence="10" id="KW-1185">Reference proteome</keyword>
<dbReference type="EMBL" id="ASRX01000019">
    <property type="protein sequence ID" value="EYF05984.1"/>
    <property type="molecule type" value="Genomic_DNA"/>
</dbReference>
<dbReference type="Pfam" id="PF00528">
    <property type="entry name" value="BPD_transp_1"/>
    <property type="match status" value="1"/>
</dbReference>
<dbReference type="OrthoDB" id="9785347at2"/>
<dbReference type="Gene3D" id="1.10.3720.10">
    <property type="entry name" value="MetI-like"/>
    <property type="match status" value="1"/>
</dbReference>
<evidence type="ECO:0000313" key="9">
    <source>
        <dbReference type="EMBL" id="EYF05984.1"/>
    </source>
</evidence>
<evidence type="ECO:0000259" key="8">
    <source>
        <dbReference type="PROSITE" id="PS50928"/>
    </source>
</evidence>
<name>A0A017T9R7_9BACT</name>
<dbReference type="PANTHER" id="PTHR30193">
    <property type="entry name" value="ABC TRANSPORTER PERMEASE PROTEIN"/>
    <property type="match status" value="1"/>
</dbReference>
<keyword evidence="3" id="KW-1003">Cell membrane</keyword>
<dbReference type="RefSeq" id="WP_044240958.1">
    <property type="nucleotide sequence ID" value="NZ_ASRX01000019.1"/>
</dbReference>
<evidence type="ECO:0000256" key="6">
    <source>
        <dbReference type="ARBA" id="ARBA00023136"/>
    </source>
</evidence>
<evidence type="ECO:0000256" key="3">
    <source>
        <dbReference type="ARBA" id="ARBA00022475"/>
    </source>
</evidence>
<dbReference type="InterPro" id="IPR000515">
    <property type="entry name" value="MetI-like"/>
</dbReference>
<dbReference type="GO" id="GO:0005886">
    <property type="term" value="C:plasma membrane"/>
    <property type="evidence" value="ECO:0007669"/>
    <property type="project" value="UniProtKB-SubCell"/>
</dbReference>
<proteinExistence type="inferred from homology"/>
<dbReference type="eggNOG" id="COG1175">
    <property type="taxonomic scope" value="Bacteria"/>
</dbReference>
<evidence type="ECO:0000256" key="7">
    <source>
        <dbReference type="RuleBase" id="RU363032"/>
    </source>
</evidence>
<feature type="transmembrane region" description="Helical" evidence="7">
    <location>
        <begin position="259"/>
        <end position="278"/>
    </location>
</feature>
<dbReference type="STRING" id="1192034.CAP_2443"/>
<evidence type="ECO:0000256" key="5">
    <source>
        <dbReference type="ARBA" id="ARBA00022989"/>
    </source>
</evidence>
<reference evidence="9 10" key="1">
    <citation type="submission" date="2013-05" db="EMBL/GenBank/DDBJ databases">
        <title>Genome assembly of Chondromyces apiculatus DSM 436.</title>
        <authorList>
            <person name="Sharma G."/>
            <person name="Khatri I."/>
            <person name="Kaur C."/>
            <person name="Mayilraj S."/>
            <person name="Subramanian S."/>
        </authorList>
    </citation>
    <scope>NUCLEOTIDE SEQUENCE [LARGE SCALE GENOMIC DNA]</scope>
    <source>
        <strain evidence="9 10">DSM 436</strain>
    </source>
</reference>